<dbReference type="EMBL" id="CAKASE010000080">
    <property type="protein sequence ID" value="CAG9581135.1"/>
    <property type="molecule type" value="Genomic_DNA"/>
</dbReference>
<accession>A0A8J2R7P9</accession>
<dbReference type="Proteomes" id="UP000789524">
    <property type="component" value="Unassembled WGS sequence"/>
</dbReference>
<comment type="caution">
    <text evidence="2">The sequence shown here is derived from an EMBL/GenBank/DDBJ whole genome shotgun (WGS) entry which is preliminary data.</text>
</comment>
<organism evidence="2 3">
    <name type="scientific">Danaus chrysippus</name>
    <name type="common">African queen</name>
    <dbReference type="NCBI Taxonomy" id="151541"/>
    <lineage>
        <taxon>Eukaryota</taxon>
        <taxon>Metazoa</taxon>
        <taxon>Ecdysozoa</taxon>
        <taxon>Arthropoda</taxon>
        <taxon>Hexapoda</taxon>
        <taxon>Insecta</taxon>
        <taxon>Pterygota</taxon>
        <taxon>Neoptera</taxon>
        <taxon>Endopterygota</taxon>
        <taxon>Lepidoptera</taxon>
        <taxon>Glossata</taxon>
        <taxon>Ditrysia</taxon>
        <taxon>Papilionoidea</taxon>
        <taxon>Nymphalidae</taxon>
        <taxon>Danainae</taxon>
        <taxon>Danaini</taxon>
        <taxon>Danaina</taxon>
        <taxon>Danaus</taxon>
        <taxon>Anosia</taxon>
    </lineage>
</organism>
<evidence type="ECO:0000256" key="1">
    <source>
        <dbReference type="SAM" id="MobiDB-lite"/>
    </source>
</evidence>
<gene>
    <name evidence="2" type="ORF">DCHRY22_LOCUS13801</name>
</gene>
<dbReference type="OrthoDB" id="7449519at2759"/>
<keyword evidence="3" id="KW-1185">Reference proteome</keyword>
<name>A0A8J2R7P9_9NEOP</name>
<reference evidence="2" key="1">
    <citation type="submission" date="2021-09" db="EMBL/GenBank/DDBJ databases">
        <authorList>
            <person name="Martin H S."/>
        </authorList>
    </citation>
    <scope>NUCLEOTIDE SEQUENCE</scope>
</reference>
<feature type="compositionally biased region" description="Polar residues" evidence="1">
    <location>
        <begin position="116"/>
        <end position="128"/>
    </location>
</feature>
<protein>
    <submittedName>
        <fullName evidence="2">(African queen) hypothetical protein</fullName>
    </submittedName>
</protein>
<evidence type="ECO:0000313" key="2">
    <source>
        <dbReference type="EMBL" id="CAG9581135.1"/>
    </source>
</evidence>
<proteinExistence type="predicted"/>
<feature type="region of interest" description="Disordered" evidence="1">
    <location>
        <begin position="107"/>
        <end position="137"/>
    </location>
</feature>
<sequence length="268" mass="30355">MFTLPGGFESVVVFESLIASAICTCQQACIQDDIRHKAKSPPALILARTGFRLAIRLLCFIGASYGVTSKLDFGEEEASVVTNSSKEDDDVEVKHTIVVSTKLRNNNRKGIHTNDDSSSFLHSPGMSNSKKDDSGEVPVVSAYKSVETTKIRTPDTRFKTTVYPDFVSIRRNSRDEYDRYPNIGLNQFKPSSFYNNINWWNQDTNIHRYRPDYTKTNKGYNDDGVREFYCRKCRELSGPRGCIPRSNSWIIESTTPRIKIDGKIAKLN</sequence>
<evidence type="ECO:0000313" key="3">
    <source>
        <dbReference type="Proteomes" id="UP000789524"/>
    </source>
</evidence>
<dbReference type="AlphaFoldDB" id="A0A8J2R7P9"/>